<dbReference type="Pfam" id="PF00485">
    <property type="entry name" value="PRK"/>
    <property type="match status" value="1"/>
</dbReference>
<proteinExistence type="inferred from homology"/>
<accession>A8ZL90</accession>
<dbReference type="InterPro" id="IPR027417">
    <property type="entry name" value="P-loop_NTPase"/>
</dbReference>
<dbReference type="PRINTS" id="PR00988">
    <property type="entry name" value="URIDINKINASE"/>
</dbReference>
<reference evidence="9 10" key="1">
    <citation type="journal article" date="2008" name="Proc. Natl. Acad. Sci. U.S.A.">
        <title>Niche adaptation and genome expansion in the chlorophyll d-producing cyanobacterium Acaryochloris marina.</title>
        <authorList>
            <person name="Swingley W.D."/>
            <person name="Chen M."/>
            <person name="Cheung P.C."/>
            <person name="Conrad A.L."/>
            <person name="Dejesa L.C."/>
            <person name="Hao J."/>
            <person name="Honchak B.M."/>
            <person name="Karbach L.E."/>
            <person name="Kurdoglu A."/>
            <person name="Lahiri S."/>
            <person name="Mastrian S.D."/>
            <person name="Miyashita H."/>
            <person name="Page L."/>
            <person name="Ramakrishna P."/>
            <person name="Satoh S."/>
            <person name="Sattley W.M."/>
            <person name="Shimada Y."/>
            <person name="Taylor H.L."/>
            <person name="Tomo T."/>
            <person name="Tsuchiya T."/>
            <person name="Wang Z.T."/>
            <person name="Raymond J."/>
            <person name="Mimuro M."/>
            <person name="Blankenship R.E."/>
            <person name="Touchman J.W."/>
        </authorList>
    </citation>
    <scope>NUCLEOTIDE SEQUENCE [LARGE SCALE GENOMIC DNA]</scope>
    <source>
        <strain evidence="10">MBIC 11017</strain>
        <plasmid evidence="10">Plasmid pREB2</plasmid>
    </source>
</reference>
<evidence type="ECO:0000256" key="1">
    <source>
        <dbReference type="ARBA" id="ARBA00009104"/>
    </source>
</evidence>
<feature type="domain" description="Zeta toxin" evidence="8">
    <location>
        <begin position="3"/>
        <end position="45"/>
    </location>
</feature>
<dbReference type="Proteomes" id="UP000000268">
    <property type="component" value="Plasmid pREB2"/>
</dbReference>
<dbReference type="HOGENOM" id="CLU_021278_1_2_3"/>
<dbReference type="RefSeq" id="WP_012167068.1">
    <property type="nucleotide sequence ID" value="NC_009927.1"/>
</dbReference>
<feature type="domain" description="Phosphoribulokinase/uridine kinase" evidence="7">
    <location>
        <begin position="48"/>
        <end position="175"/>
    </location>
</feature>
<dbReference type="EMBL" id="CP000839">
    <property type="protein sequence ID" value="ABW31917.1"/>
    <property type="molecule type" value="Genomic_DNA"/>
</dbReference>
<gene>
    <name evidence="9" type="primary">udk</name>
    <name evidence="9" type="ordered locus">AM1_B0197</name>
</gene>
<keyword evidence="9" id="KW-0614">Plasmid</keyword>
<dbReference type="AlphaFoldDB" id="A8ZL90"/>
<evidence type="ECO:0000256" key="4">
    <source>
        <dbReference type="ARBA" id="ARBA00022840"/>
    </source>
</evidence>
<keyword evidence="10" id="KW-1185">Reference proteome</keyword>
<evidence type="ECO:0000256" key="3">
    <source>
        <dbReference type="ARBA" id="ARBA00022741"/>
    </source>
</evidence>
<dbReference type="EC" id="2.7.1.176" evidence="2"/>
<comment type="similarity">
    <text evidence="1">Belongs to the zeta toxin family.</text>
</comment>
<organism evidence="9 10">
    <name type="scientific">Acaryochloris marina (strain MBIC 11017)</name>
    <dbReference type="NCBI Taxonomy" id="329726"/>
    <lineage>
        <taxon>Bacteria</taxon>
        <taxon>Bacillati</taxon>
        <taxon>Cyanobacteriota</taxon>
        <taxon>Cyanophyceae</taxon>
        <taxon>Acaryochloridales</taxon>
        <taxon>Acaryochloridaceae</taxon>
        <taxon>Acaryochloris</taxon>
    </lineage>
</organism>
<dbReference type="InterPro" id="IPR010488">
    <property type="entry name" value="Zeta_toxin_domain"/>
</dbReference>
<keyword evidence="3" id="KW-0547">Nucleotide-binding</keyword>
<geneLocation type="plasmid" evidence="9 10">
    <name>pREB2</name>
</geneLocation>
<keyword evidence="9" id="KW-0808">Transferase</keyword>
<evidence type="ECO:0000256" key="5">
    <source>
        <dbReference type="ARBA" id="ARBA00032897"/>
    </source>
</evidence>
<sequence length="200" mass="22235">MTTPKIIGIAGGSGAGKTTLAQALVDRLSGQALLISHDSYYRYMPCGNYDLPESLDTDMMIAHLERLRSGYSVDLPIYDMIANSRKAETIQVHPHPFIIVEGIFVLTLPEILECLDFKIYVETPDDLRMKRRIARDSKEKLRTKTSVIQEWQSNVMPTHKELVMPGASVADLVVSGETAVGEIVQKILGEVKPMSLPDHL</sequence>
<dbReference type="InterPro" id="IPR006083">
    <property type="entry name" value="PRK/URK"/>
</dbReference>
<keyword evidence="9" id="KW-0418">Kinase</keyword>
<dbReference type="Gene3D" id="3.40.50.300">
    <property type="entry name" value="P-loop containing nucleotide triphosphate hydrolases"/>
    <property type="match status" value="1"/>
</dbReference>
<dbReference type="Pfam" id="PF06414">
    <property type="entry name" value="Zeta_toxin"/>
    <property type="match status" value="1"/>
</dbReference>
<evidence type="ECO:0000259" key="7">
    <source>
        <dbReference type="Pfam" id="PF00485"/>
    </source>
</evidence>
<evidence type="ECO:0000259" key="8">
    <source>
        <dbReference type="Pfam" id="PF06414"/>
    </source>
</evidence>
<dbReference type="GO" id="GO:0005524">
    <property type="term" value="F:ATP binding"/>
    <property type="evidence" value="ECO:0007669"/>
    <property type="project" value="UniProtKB-KW"/>
</dbReference>
<dbReference type="KEGG" id="amr:AM1_B0197"/>
<evidence type="ECO:0000313" key="9">
    <source>
        <dbReference type="EMBL" id="ABW31917.1"/>
    </source>
</evidence>
<dbReference type="PANTHER" id="PTHR10285">
    <property type="entry name" value="URIDINE KINASE"/>
    <property type="match status" value="1"/>
</dbReference>
<dbReference type="SUPFAM" id="SSF52540">
    <property type="entry name" value="P-loop containing nucleoside triphosphate hydrolases"/>
    <property type="match status" value="1"/>
</dbReference>
<dbReference type="GO" id="GO:0016301">
    <property type="term" value="F:kinase activity"/>
    <property type="evidence" value="ECO:0007669"/>
    <property type="project" value="UniProtKB-KW"/>
</dbReference>
<name>A8ZL90_ACAM1</name>
<evidence type="ECO:0000256" key="2">
    <source>
        <dbReference type="ARBA" id="ARBA00011963"/>
    </source>
</evidence>
<dbReference type="OrthoDB" id="9777642at2"/>
<keyword evidence="4" id="KW-0067">ATP-binding</keyword>
<protein>
    <recommendedName>
        <fullName evidence="5">UDP-N-acetylglucosamine kinase</fullName>
        <ecNumber evidence="2">2.7.1.176</ecNumber>
    </recommendedName>
    <alternativeName>
        <fullName evidence="5">UDP-N-acetylglucosamine kinase</fullName>
    </alternativeName>
</protein>
<comment type="catalytic activity">
    <reaction evidence="6">
        <text>UDP-N-acetyl-alpha-D-glucosamine + ATP = UDP-N-acetyl-alpha-D-glucosamine 3'-phosphate + ADP + H(+)</text>
        <dbReference type="Rhea" id="RHEA:32671"/>
        <dbReference type="ChEBI" id="CHEBI:15378"/>
        <dbReference type="ChEBI" id="CHEBI:30616"/>
        <dbReference type="ChEBI" id="CHEBI:57705"/>
        <dbReference type="ChEBI" id="CHEBI:64353"/>
        <dbReference type="ChEBI" id="CHEBI:456216"/>
        <dbReference type="EC" id="2.7.1.176"/>
    </reaction>
</comment>
<evidence type="ECO:0000256" key="6">
    <source>
        <dbReference type="ARBA" id="ARBA00048178"/>
    </source>
</evidence>
<evidence type="ECO:0000313" key="10">
    <source>
        <dbReference type="Proteomes" id="UP000000268"/>
    </source>
</evidence>